<dbReference type="EMBL" id="JPVQ01000033">
    <property type="protein sequence ID" value="KGR89830.1"/>
    <property type="molecule type" value="Genomic_DNA"/>
</dbReference>
<accession>A0A0A3J2B0</accession>
<dbReference type="Proteomes" id="UP000030595">
    <property type="component" value="Unassembled WGS sequence"/>
</dbReference>
<evidence type="ECO:0000256" key="1">
    <source>
        <dbReference type="ARBA" id="ARBA00006484"/>
    </source>
</evidence>
<dbReference type="GO" id="GO:0016491">
    <property type="term" value="F:oxidoreductase activity"/>
    <property type="evidence" value="ECO:0007669"/>
    <property type="project" value="UniProtKB-KW"/>
</dbReference>
<dbReference type="SUPFAM" id="SSF51735">
    <property type="entry name" value="NAD(P)-binding Rossmann-fold domains"/>
    <property type="match status" value="1"/>
</dbReference>
<dbReference type="InterPro" id="IPR020904">
    <property type="entry name" value="Sc_DH/Rdtase_CS"/>
</dbReference>
<dbReference type="PANTHER" id="PTHR44196">
    <property type="entry name" value="DEHYDROGENASE/REDUCTASE SDR FAMILY MEMBER 7B"/>
    <property type="match status" value="1"/>
</dbReference>
<comment type="caution">
    <text evidence="4">The sequence shown here is derived from an EMBL/GenBank/DDBJ whole genome shotgun (WGS) entry which is preliminary data.</text>
</comment>
<dbReference type="Gene3D" id="3.40.50.720">
    <property type="entry name" value="NAD(P)-binding Rossmann-like Domain"/>
    <property type="match status" value="1"/>
</dbReference>
<evidence type="ECO:0000256" key="2">
    <source>
        <dbReference type="ARBA" id="ARBA00023002"/>
    </source>
</evidence>
<keyword evidence="2" id="KW-0560">Oxidoreductase</keyword>
<evidence type="ECO:0000256" key="3">
    <source>
        <dbReference type="RuleBase" id="RU000363"/>
    </source>
</evidence>
<dbReference type="PANTHER" id="PTHR44196:SF1">
    <property type="entry name" value="DEHYDROGENASE_REDUCTASE SDR FAMILY MEMBER 7B"/>
    <property type="match status" value="1"/>
</dbReference>
<proteinExistence type="inferred from homology"/>
<dbReference type="PROSITE" id="PS00061">
    <property type="entry name" value="ADH_SHORT"/>
    <property type="match status" value="1"/>
</dbReference>
<keyword evidence="5" id="KW-1185">Reference proteome</keyword>
<dbReference type="PRINTS" id="PR00080">
    <property type="entry name" value="SDRFAMILY"/>
</dbReference>
<reference evidence="4 5" key="1">
    <citation type="submission" date="2014-02" db="EMBL/GenBank/DDBJ databases">
        <title>Draft genome sequence of Lysinibacillus massiliensis CCUG 49529.</title>
        <authorList>
            <person name="Zhang F."/>
            <person name="Wang G."/>
            <person name="Zhang L."/>
        </authorList>
    </citation>
    <scope>NUCLEOTIDE SEQUENCE [LARGE SCALE GENOMIC DNA]</scope>
    <source>
        <strain evidence="4 5">CCUG 49529</strain>
    </source>
</reference>
<organism evidence="4 5">
    <name type="scientific">Ureibacillus massiliensis 4400831 = CIP 108448 = CCUG 49529</name>
    <dbReference type="NCBI Taxonomy" id="1211035"/>
    <lineage>
        <taxon>Bacteria</taxon>
        <taxon>Bacillati</taxon>
        <taxon>Bacillota</taxon>
        <taxon>Bacilli</taxon>
        <taxon>Bacillales</taxon>
        <taxon>Caryophanaceae</taxon>
        <taxon>Ureibacillus</taxon>
    </lineage>
</organism>
<evidence type="ECO:0000313" key="5">
    <source>
        <dbReference type="Proteomes" id="UP000030595"/>
    </source>
</evidence>
<comment type="similarity">
    <text evidence="1 3">Belongs to the short-chain dehydrogenases/reductases (SDR) family.</text>
</comment>
<name>A0A0A3J2B0_9BACL</name>
<dbReference type="GO" id="GO:0016020">
    <property type="term" value="C:membrane"/>
    <property type="evidence" value="ECO:0007669"/>
    <property type="project" value="TreeGrafter"/>
</dbReference>
<dbReference type="InterPro" id="IPR002347">
    <property type="entry name" value="SDR_fam"/>
</dbReference>
<evidence type="ECO:0000313" key="4">
    <source>
        <dbReference type="EMBL" id="KGR89830.1"/>
    </source>
</evidence>
<dbReference type="InterPro" id="IPR036291">
    <property type="entry name" value="NAD(P)-bd_dom_sf"/>
</dbReference>
<dbReference type="RefSeq" id="WP_036178300.1">
    <property type="nucleotide sequence ID" value="NZ_AVCZ01000033.1"/>
</dbReference>
<dbReference type="PRINTS" id="PR00081">
    <property type="entry name" value="GDHRDH"/>
</dbReference>
<dbReference type="OrthoDB" id="9810734at2"/>
<sequence length="255" mass="28573">MKLTNNTILITGGATGIGLAFAEQFLQEDNEVIVVGRREEKLKEAKERFPKLHTKVCDISKEKDRLELFEWVTKEFPKVNVLINNAGIQQRVNLLKSTNDWRYYQNEIAINVEGPIHLSMLMIPHFMTQNEATIINITSGLALQPGVWVPIYSATKAAMHSFTISLRQQLADSKVEVIEVFPPAVNTDLGGVGLHTFGAPLKDFIEGIFEGIRNGQLEIGYGGTEKRLTASKDEIEQGVTNSWKSFLNNNPDFQN</sequence>
<protein>
    <submittedName>
        <fullName evidence="4">Cytochrome C553</fullName>
    </submittedName>
</protein>
<gene>
    <name evidence="4" type="ORF">CD30_15115</name>
</gene>
<dbReference type="Pfam" id="PF00106">
    <property type="entry name" value="adh_short"/>
    <property type="match status" value="1"/>
</dbReference>
<dbReference type="eggNOG" id="COG3967">
    <property type="taxonomic scope" value="Bacteria"/>
</dbReference>
<dbReference type="AlphaFoldDB" id="A0A0A3J2B0"/>